<gene>
    <name evidence="5" type="ORF">GH714_006636</name>
</gene>
<dbReference type="PANTHER" id="PTHR23056">
    <property type="entry name" value="CALCINEURIN B"/>
    <property type="match status" value="1"/>
</dbReference>
<organism evidence="5 6">
    <name type="scientific">Hevea brasiliensis</name>
    <name type="common">Para rubber tree</name>
    <name type="synonym">Siphonia brasiliensis</name>
    <dbReference type="NCBI Taxonomy" id="3981"/>
    <lineage>
        <taxon>Eukaryota</taxon>
        <taxon>Viridiplantae</taxon>
        <taxon>Streptophyta</taxon>
        <taxon>Embryophyta</taxon>
        <taxon>Tracheophyta</taxon>
        <taxon>Spermatophyta</taxon>
        <taxon>Magnoliopsida</taxon>
        <taxon>eudicotyledons</taxon>
        <taxon>Gunneridae</taxon>
        <taxon>Pentapetalae</taxon>
        <taxon>rosids</taxon>
        <taxon>fabids</taxon>
        <taxon>Malpighiales</taxon>
        <taxon>Euphorbiaceae</taxon>
        <taxon>Crotonoideae</taxon>
        <taxon>Micrandreae</taxon>
        <taxon>Hevea</taxon>
    </lineage>
</organism>
<feature type="domain" description="EF-hand" evidence="4">
    <location>
        <begin position="144"/>
        <end position="168"/>
    </location>
</feature>
<dbReference type="PANTHER" id="PTHR23056:SF147">
    <property type="entry name" value="CALCINEURIN B-LIKE PROTEIN 8"/>
    <property type="match status" value="1"/>
</dbReference>
<keyword evidence="3" id="KW-0472">Membrane</keyword>
<keyword evidence="6" id="KW-1185">Reference proteome</keyword>
<comment type="subcellular location">
    <subcellularLocation>
        <location evidence="3">Membrane</location>
    </subcellularLocation>
</comment>
<evidence type="ECO:0000256" key="1">
    <source>
        <dbReference type="ARBA" id="ARBA00022737"/>
    </source>
</evidence>
<keyword evidence="3" id="KW-0106">Calcium</keyword>
<proteinExistence type="inferred from homology"/>
<feature type="domain" description="EF-hand" evidence="4">
    <location>
        <begin position="79"/>
        <end position="114"/>
    </location>
</feature>
<dbReference type="SUPFAM" id="SSF47473">
    <property type="entry name" value="EF-hand"/>
    <property type="match status" value="1"/>
</dbReference>
<keyword evidence="3" id="KW-0479">Metal-binding</keyword>
<dbReference type="GO" id="GO:0005509">
    <property type="term" value="F:calcium ion binding"/>
    <property type="evidence" value="ECO:0007669"/>
    <property type="project" value="UniProtKB-UniRule"/>
</dbReference>
<dbReference type="Gene3D" id="1.10.238.10">
    <property type="entry name" value="EF-hand"/>
    <property type="match status" value="1"/>
</dbReference>
<evidence type="ECO:0000259" key="4">
    <source>
        <dbReference type="PROSITE" id="PS50222"/>
    </source>
</evidence>
<dbReference type="EMBL" id="JAAGAX010000011">
    <property type="protein sequence ID" value="KAF2297955.1"/>
    <property type="molecule type" value="Genomic_DNA"/>
</dbReference>
<evidence type="ECO:0000256" key="3">
    <source>
        <dbReference type="RuleBase" id="RU369080"/>
    </source>
</evidence>
<comment type="caution">
    <text evidence="5">The sequence shown here is derived from an EMBL/GenBank/DDBJ whole genome shotgun (WGS) entry which is preliminary data.</text>
</comment>
<evidence type="ECO:0000256" key="2">
    <source>
        <dbReference type="ARBA" id="ARBA00023774"/>
    </source>
</evidence>
<comment type="function">
    <text evidence="3">Acts as a calcium sensor. CBL proteins interact with CIPK serine-threonine protein kinases. Binding of a CBL protein to the regulatory NAF domain of a CIPK protein lead to the activation of the kinase in a calcium-dependent manner.</text>
</comment>
<accession>A0A6A6LBW1</accession>
<keyword evidence="1 3" id="KW-0677">Repeat</keyword>
<sequence length="196" mass="22388">MVDLDVALTLALNLLGSLKRSRKHPGYEDPIMLASETPFSVNKIEALYDLFKKLSSAIIDDGLVHKEEFRLALFRNSSKQNLFADRMFDLFDVKSNGVIEFGEFVRSLSIFHPNASEADKIIFAFRLYDLRKTGFIVRNETMVEADSKGDGKIDQEEWKEFIVKNPSLIKNMTLPYLKELNQAFPSFVVTNTEVPD</sequence>
<dbReference type="GO" id="GO:0019900">
    <property type="term" value="F:kinase binding"/>
    <property type="evidence" value="ECO:0007669"/>
    <property type="project" value="UniProtKB-UniRule"/>
</dbReference>
<dbReference type="GO" id="GO:0019722">
    <property type="term" value="P:calcium-mediated signaling"/>
    <property type="evidence" value="ECO:0007669"/>
    <property type="project" value="UniProtKB-UniRule"/>
</dbReference>
<reference evidence="5 6" key="1">
    <citation type="journal article" date="2020" name="Mol. Plant">
        <title>The Chromosome-Based Rubber Tree Genome Provides New Insights into Spurge Genome Evolution and Rubber Biosynthesis.</title>
        <authorList>
            <person name="Liu J."/>
            <person name="Shi C."/>
            <person name="Shi C.C."/>
            <person name="Li W."/>
            <person name="Zhang Q.J."/>
            <person name="Zhang Y."/>
            <person name="Li K."/>
            <person name="Lu H.F."/>
            <person name="Shi C."/>
            <person name="Zhu S.T."/>
            <person name="Xiao Z.Y."/>
            <person name="Nan H."/>
            <person name="Yue Y."/>
            <person name="Zhu X.G."/>
            <person name="Wu Y."/>
            <person name="Hong X.N."/>
            <person name="Fan G.Y."/>
            <person name="Tong Y."/>
            <person name="Zhang D."/>
            <person name="Mao C.L."/>
            <person name="Liu Y.L."/>
            <person name="Hao S.J."/>
            <person name="Liu W.Q."/>
            <person name="Lv M.Q."/>
            <person name="Zhang H.B."/>
            <person name="Liu Y."/>
            <person name="Hu-Tang G.R."/>
            <person name="Wang J.P."/>
            <person name="Wang J.H."/>
            <person name="Sun Y.H."/>
            <person name="Ni S.B."/>
            <person name="Chen W.B."/>
            <person name="Zhang X.C."/>
            <person name="Jiao Y.N."/>
            <person name="Eichler E.E."/>
            <person name="Li G.H."/>
            <person name="Liu X."/>
            <person name="Gao L.Z."/>
        </authorList>
    </citation>
    <scope>NUCLEOTIDE SEQUENCE [LARGE SCALE GENOMIC DNA]</scope>
    <source>
        <strain evidence="6">cv. GT1</strain>
        <tissue evidence="5">Leaf</tissue>
    </source>
</reference>
<dbReference type="GO" id="GO:0016020">
    <property type="term" value="C:membrane"/>
    <property type="evidence" value="ECO:0007669"/>
    <property type="project" value="UniProtKB-SubCell"/>
</dbReference>
<dbReference type="Pfam" id="PF13202">
    <property type="entry name" value="EF-hand_5"/>
    <property type="match status" value="2"/>
</dbReference>
<dbReference type="Proteomes" id="UP000467840">
    <property type="component" value="Chromosome 1"/>
</dbReference>
<dbReference type="AlphaFoldDB" id="A0A6A6LBW1"/>
<dbReference type="PROSITE" id="PS50222">
    <property type="entry name" value="EF_HAND_2"/>
    <property type="match status" value="2"/>
</dbReference>
<dbReference type="InterPro" id="IPR045198">
    <property type="entry name" value="CNBL1-10"/>
</dbReference>
<dbReference type="InterPro" id="IPR011992">
    <property type="entry name" value="EF-hand-dom_pair"/>
</dbReference>
<evidence type="ECO:0000313" key="6">
    <source>
        <dbReference type="Proteomes" id="UP000467840"/>
    </source>
</evidence>
<comment type="subunit">
    <text evidence="3">Homodimer. Interacts with CIPK.</text>
</comment>
<evidence type="ECO:0000313" key="5">
    <source>
        <dbReference type="EMBL" id="KAF2297955.1"/>
    </source>
</evidence>
<comment type="similarity">
    <text evidence="2 3">Belongs to the calcineurin regulatory subunit family.</text>
</comment>
<name>A0A6A6LBW1_HEVBR</name>
<protein>
    <recommendedName>
        <fullName evidence="3">Calcineurin B-like protein</fullName>
    </recommendedName>
</protein>
<dbReference type="InterPro" id="IPR002048">
    <property type="entry name" value="EF_hand_dom"/>
</dbReference>